<name>A0A8K0K6A4_LADFU</name>
<dbReference type="Pfam" id="PF00169">
    <property type="entry name" value="PH"/>
    <property type="match status" value="1"/>
</dbReference>
<evidence type="ECO:0000313" key="4">
    <source>
        <dbReference type="Proteomes" id="UP000792457"/>
    </source>
</evidence>
<feature type="region of interest" description="Disordered" evidence="1">
    <location>
        <begin position="561"/>
        <end position="592"/>
    </location>
</feature>
<feature type="region of interest" description="Disordered" evidence="1">
    <location>
        <begin position="375"/>
        <end position="396"/>
    </location>
</feature>
<dbReference type="SMART" id="SM00233">
    <property type="entry name" value="PH"/>
    <property type="match status" value="1"/>
</dbReference>
<feature type="compositionally biased region" description="Basic and acidic residues" evidence="1">
    <location>
        <begin position="375"/>
        <end position="387"/>
    </location>
</feature>
<accession>A0A8K0K6A4</accession>
<dbReference type="AlphaFoldDB" id="A0A8K0K6A4"/>
<protein>
    <recommendedName>
        <fullName evidence="2">PH domain-containing protein</fullName>
    </recommendedName>
</protein>
<sequence length="592" mass="68102">MNCFWENMAVLLQNVTNSIWHAFDALSTDKVNVMKSKLKVLTANIGTLLHLYGVEKGLDHYRSTSTLNFEHFKYYLQKEVFSSVKDSLHLDQLRLYESSIDEVCWLVCKKIYLARENPFFPDICVYQIFRIFCLLSEMVPNGKESFQVVLNHSEVDLLVSQLDSLLGISLGPGEIDTIFLENTNTSPMIFSEFLSLLESRHASSYIPPKGTLSNRGRPLSGIEGSHGVEEGAIREAVAELHDTYVKDVLKKGYLHKKGELLPTLREYWFVLQPNRLAYYKGRTEEESGGEARGAISLGSDCTIGVSPSPRTGAHDFRFIVSTGERSYELAAHDQRTRLQWISALQIALAHCGDVLEGYQRQLALRRRLQRQALQQKEEEKQRKKAQAEEQATSPPEQQLLPLLLRARLAAETQARELEDVKVRLEKLLEEETQAKRDEEIVRALQARVLREEWEKREELEKLQDEQQLLLEEEREKRRVFEELQKDKENQLQDAKLKLKKLEEDRIKLDSELKTAQEKIHLSEKAKDVLEAKLRVMFPEATKEGGAEGVRRALSFMSCVRDRPRVRRDHSDKHEQLDGDGYAHSYESASSHP</sequence>
<reference evidence="3" key="1">
    <citation type="submission" date="2013-04" db="EMBL/GenBank/DDBJ databases">
        <authorList>
            <person name="Qu J."/>
            <person name="Murali S.C."/>
            <person name="Bandaranaike D."/>
            <person name="Bellair M."/>
            <person name="Blankenburg K."/>
            <person name="Chao H."/>
            <person name="Dinh H."/>
            <person name="Doddapaneni H."/>
            <person name="Downs B."/>
            <person name="Dugan-Rocha S."/>
            <person name="Elkadiri S."/>
            <person name="Gnanaolivu R.D."/>
            <person name="Hernandez B."/>
            <person name="Javaid M."/>
            <person name="Jayaseelan J.C."/>
            <person name="Lee S."/>
            <person name="Li M."/>
            <person name="Ming W."/>
            <person name="Munidasa M."/>
            <person name="Muniz J."/>
            <person name="Nguyen L."/>
            <person name="Ongeri F."/>
            <person name="Osuji N."/>
            <person name="Pu L.-L."/>
            <person name="Puazo M."/>
            <person name="Qu C."/>
            <person name="Quiroz J."/>
            <person name="Raj R."/>
            <person name="Weissenberger G."/>
            <person name="Xin Y."/>
            <person name="Zou X."/>
            <person name="Han Y."/>
            <person name="Richards S."/>
            <person name="Worley K."/>
            <person name="Muzny D."/>
            <person name="Gibbs R."/>
        </authorList>
    </citation>
    <scope>NUCLEOTIDE SEQUENCE</scope>
    <source>
        <strain evidence="3">Sampled in the wild</strain>
    </source>
</reference>
<evidence type="ECO:0000256" key="1">
    <source>
        <dbReference type="SAM" id="MobiDB-lite"/>
    </source>
</evidence>
<dbReference type="Gene3D" id="2.30.29.30">
    <property type="entry name" value="Pleckstrin-homology domain (PH domain)/Phosphotyrosine-binding domain (PTB)"/>
    <property type="match status" value="1"/>
</dbReference>
<dbReference type="InterPro" id="IPR011993">
    <property type="entry name" value="PH-like_dom_sf"/>
</dbReference>
<dbReference type="PROSITE" id="PS50003">
    <property type="entry name" value="PH_DOMAIN"/>
    <property type="match status" value="1"/>
</dbReference>
<keyword evidence="4" id="KW-1185">Reference proteome</keyword>
<dbReference type="SUPFAM" id="SSF50729">
    <property type="entry name" value="PH domain-like"/>
    <property type="match status" value="1"/>
</dbReference>
<proteinExistence type="predicted"/>
<dbReference type="PANTHER" id="PTHR14383">
    <property type="entry name" value="SWAP-70 RECOMBINASE"/>
    <property type="match status" value="1"/>
</dbReference>
<dbReference type="PANTHER" id="PTHR14383:SF5">
    <property type="entry name" value="RUN DOMAIN-CONTAINING PROTEIN"/>
    <property type="match status" value="1"/>
</dbReference>
<dbReference type="InterPro" id="IPR001849">
    <property type="entry name" value="PH_domain"/>
</dbReference>
<dbReference type="InterPro" id="IPR057836">
    <property type="entry name" value="EF-hand_SWAP70_N"/>
</dbReference>
<gene>
    <name evidence="3" type="ORF">J437_LFUL008687</name>
</gene>
<organism evidence="3 4">
    <name type="scientific">Ladona fulva</name>
    <name type="common">Scarce chaser dragonfly</name>
    <name type="synonym">Libellula fulva</name>
    <dbReference type="NCBI Taxonomy" id="123851"/>
    <lineage>
        <taxon>Eukaryota</taxon>
        <taxon>Metazoa</taxon>
        <taxon>Ecdysozoa</taxon>
        <taxon>Arthropoda</taxon>
        <taxon>Hexapoda</taxon>
        <taxon>Insecta</taxon>
        <taxon>Pterygota</taxon>
        <taxon>Palaeoptera</taxon>
        <taxon>Odonata</taxon>
        <taxon>Epiprocta</taxon>
        <taxon>Anisoptera</taxon>
        <taxon>Libelluloidea</taxon>
        <taxon>Libellulidae</taxon>
        <taxon>Ladona</taxon>
    </lineage>
</organism>
<comment type="caution">
    <text evidence="3">The sequence shown here is derived from an EMBL/GenBank/DDBJ whole genome shotgun (WGS) entry which is preliminary data.</text>
</comment>
<dbReference type="Proteomes" id="UP000792457">
    <property type="component" value="Unassembled WGS sequence"/>
</dbReference>
<dbReference type="OrthoDB" id="8434295at2759"/>
<dbReference type="EMBL" id="KZ308381">
    <property type="protein sequence ID" value="KAG8228698.1"/>
    <property type="molecule type" value="Genomic_DNA"/>
</dbReference>
<evidence type="ECO:0000259" key="2">
    <source>
        <dbReference type="PROSITE" id="PS50003"/>
    </source>
</evidence>
<feature type="domain" description="PH" evidence="2">
    <location>
        <begin position="247"/>
        <end position="349"/>
    </location>
</feature>
<reference evidence="3" key="2">
    <citation type="submission" date="2017-10" db="EMBL/GenBank/DDBJ databases">
        <title>Ladona fulva Genome sequencing and assembly.</title>
        <authorList>
            <person name="Murali S."/>
            <person name="Richards S."/>
            <person name="Bandaranaike D."/>
            <person name="Bellair M."/>
            <person name="Blankenburg K."/>
            <person name="Chao H."/>
            <person name="Dinh H."/>
            <person name="Doddapaneni H."/>
            <person name="Dugan-Rocha S."/>
            <person name="Elkadiri S."/>
            <person name="Gnanaolivu R."/>
            <person name="Hernandez B."/>
            <person name="Skinner E."/>
            <person name="Javaid M."/>
            <person name="Lee S."/>
            <person name="Li M."/>
            <person name="Ming W."/>
            <person name="Munidasa M."/>
            <person name="Muniz J."/>
            <person name="Nguyen L."/>
            <person name="Hughes D."/>
            <person name="Osuji N."/>
            <person name="Pu L.-L."/>
            <person name="Puazo M."/>
            <person name="Qu C."/>
            <person name="Quiroz J."/>
            <person name="Raj R."/>
            <person name="Weissenberger G."/>
            <person name="Xin Y."/>
            <person name="Zou X."/>
            <person name="Han Y."/>
            <person name="Worley K."/>
            <person name="Muzny D."/>
            <person name="Gibbs R."/>
        </authorList>
    </citation>
    <scope>NUCLEOTIDE SEQUENCE</scope>
    <source>
        <strain evidence="3">Sampled in the wild</strain>
    </source>
</reference>
<dbReference type="GO" id="GO:0005737">
    <property type="term" value="C:cytoplasm"/>
    <property type="evidence" value="ECO:0007669"/>
    <property type="project" value="TreeGrafter"/>
</dbReference>
<evidence type="ECO:0000313" key="3">
    <source>
        <dbReference type="EMBL" id="KAG8228698.1"/>
    </source>
</evidence>
<dbReference type="Pfam" id="PF25530">
    <property type="entry name" value="EF-hand_SWAP70_N"/>
    <property type="match status" value="1"/>
</dbReference>
<dbReference type="GO" id="GO:0005634">
    <property type="term" value="C:nucleus"/>
    <property type="evidence" value="ECO:0007669"/>
    <property type="project" value="TreeGrafter"/>
</dbReference>